<dbReference type="Gene3D" id="3.40.50.300">
    <property type="entry name" value="P-loop containing nucleotide triphosphate hydrolases"/>
    <property type="match status" value="1"/>
</dbReference>
<protein>
    <recommendedName>
        <fullName evidence="5">UvrD-like helicase C-terminal domain-containing protein</fullName>
    </recommendedName>
</protein>
<evidence type="ECO:0000313" key="6">
    <source>
        <dbReference type="EMBL" id="APZ43785.1"/>
    </source>
</evidence>
<keyword evidence="4" id="KW-0067">ATP-binding</keyword>
<keyword evidence="7" id="KW-1185">Reference proteome</keyword>
<dbReference type="AlphaFoldDB" id="A0A1P8UIW5"/>
<evidence type="ECO:0000259" key="5">
    <source>
        <dbReference type="Pfam" id="PF13361"/>
    </source>
</evidence>
<dbReference type="GO" id="GO:0016787">
    <property type="term" value="F:hydrolase activity"/>
    <property type="evidence" value="ECO:0007669"/>
    <property type="project" value="UniProtKB-KW"/>
</dbReference>
<dbReference type="InterPro" id="IPR027417">
    <property type="entry name" value="P-loop_NTPase"/>
</dbReference>
<organism evidence="6 7">
    <name type="scientific">Acidihalobacter ferrooxydans</name>
    <dbReference type="NCBI Taxonomy" id="1765967"/>
    <lineage>
        <taxon>Bacteria</taxon>
        <taxon>Pseudomonadati</taxon>
        <taxon>Pseudomonadota</taxon>
        <taxon>Gammaproteobacteria</taxon>
        <taxon>Chromatiales</taxon>
        <taxon>Ectothiorhodospiraceae</taxon>
        <taxon>Acidihalobacter</taxon>
    </lineage>
</organism>
<dbReference type="InterPro" id="IPR014017">
    <property type="entry name" value="DNA_helicase_UvrD-like_C"/>
</dbReference>
<dbReference type="GO" id="GO:0004386">
    <property type="term" value="F:helicase activity"/>
    <property type="evidence" value="ECO:0007669"/>
    <property type="project" value="UniProtKB-KW"/>
</dbReference>
<reference evidence="6 7" key="1">
    <citation type="submission" date="2017-01" db="EMBL/GenBank/DDBJ databases">
        <title>Draft sequence of Acidihalobacter ferrooxidans strain DSM 14175 (strain V8).</title>
        <authorList>
            <person name="Khaleque H.N."/>
            <person name="Ramsay J.P."/>
            <person name="Murphy R.J.T."/>
            <person name="Kaksonen A.H."/>
            <person name="Boxall N.J."/>
            <person name="Watkin E.L.J."/>
        </authorList>
    </citation>
    <scope>NUCLEOTIDE SEQUENCE [LARGE SCALE GENOMIC DNA]</scope>
    <source>
        <strain evidence="6 7">V8</strain>
    </source>
</reference>
<sequence length="123" mass="13676">MQFIKRARNKVKDTSAQALPVLASLHPSKGLEWERVWIMGCEDGHVPHVEAPLDVERRLFYVGLTAPRIRCTSPTAWTTSPWRPGSLPSAKNRKALALIGFHVVILIRHTLNALYSPACADAP</sequence>
<dbReference type="STRING" id="1765967.BW247_12395"/>
<evidence type="ECO:0000256" key="2">
    <source>
        <dbReference type="ARBA" id="ARBA00022801"/>
    </source>
</evidence>
<feature type="domain" description="UvrD-like helicase C-terminal" evidence="5">
    <location>
        <begin position="22"/>
        <end position="66"/>
    </location>
</feature>
<gene>
    <name evidence="6" type="ORF">BW247_12395</name>
</gene>
<evidence type="ECO:0000313" key="7">
    <source>
        <dbReference type="Proteomes" id="UP000243807"/>
    </source>
</evidence>
<dbReference type="Proteomes" id="UP000243807">
    <property type="component" value="Chromosome"/>
</dbReference>
<evidence type="ECO:0000256" key="1">
    <source>
        <dbReference type="ARBA" id="ARBA00022741"/>
    </source>
</evidence>
<dbReference type="EMBL" id="CP019434">
    <property type="protein sequence ID" value="APZ43785.1"/>
    <property type="molecule type" value="Genomic_DNA"/>
</dbReference>
<keyword evidence="1" id="KW-0547">Nucleotide-binding</keyword>
<dbReference type="SUPFAM" id="SSF52540">
    <property type="entry name" value="P-loop containing nucleoside triphosphate hydrolases"/>
    <property type="match status" value="1"/>
</dbReference>
<dbReference type="Pfam" id="PF13361">
    <property type="entry name" value="UvrD_C"/>
    <property type="match status" value="1"/>
</dbReference>
<evidence type="ECO:0000256" key="3">
    <source>
        <dbReference type="ARBA" id="ARBA00022806"/>
    </source>
</evidence>
<dbReference type="GO" id="GO:0005524">
    <property type="term" value="F:ATP binding"/>
    <property type="evidence" value="ECO:0007669"/>
    <property type="project" value="UniProtKB-KW"/>
</dbReference>
<evidence type="ECO:0000256" key="4">
    <source>
        <dbReference type="ARBA" id="ARBA00022840"/>
    </source>
</evidence>
<keyword evidence="2" id="KW-0378">Hydrolase</keyword>
<proteinExistence type="predicted"/>
<keyword evidence="3" id="KW-0347">Helicase</keyword>
<name>A0A1P8UIW5_9GAMM</name>
<dbReference type="KEGG" id="afy:BW247_12395"/>
<accession>A0A1P8UIW5</accession>